<feature type="transmembrane region" description="Helical" evidence="7">
    <location>
        <begin position="46"/>
        <end position="68"/>
    </location>
</feature>
<dbReference type="GO" id="GO:0005886">
    <property type="term" value="C:plasma membrane"/>
    <property type="evidence" value="ECO:0007669"/>
    <property type="project" value="UniProtKB-SubCell"/>
</dbReference>
<evidence type="ECO:0000256" key="4">
    <source>
        <dbReference type="ARBA" id="ARBA00022692"/>
    </source>
</evidence>
<keyword evidence="6 7" id="KW-0472">Membrane</keyword>
<keyword evidence="2 7" id="KW-1003">Cell membrane</keyword>
<dbReference type="AlphaFoldDB" id="A0A8J2U902"/>
<evidence type="ECO:0000256" key="2">
    <source>
        <dbReference type="ARBA" id="ARBA00022475"/>
    </source>
</evidence>
<dbReference type="Pfam" id="PF03631">
    <property type="entry name" value="Virul_fac_BrkB"/>
    <property type="match status" value="1"/>
</dbReference>
<evidence type="ECO:0000256" key="3">
    <source>
        <dbReference type="ARBA" id="ARBA00022519"/>
    </source>
</evidence>
<keyword evidence="4 7" id="KW-0812">Transmembrane</keyword>
<dbReference type="Proteomes" id="UP000619743">
    <property type="component" value="Unassembled WGS sequence"/>
</dbReference>
<keyword evidence="3" id="KW-0997">Cell inner membrane</keyword>
<dbReference type="NCBIfam" id="TIGR00765">
    <property type="entry name" value="yihY_not_rbn"/>
    <property type="match status" value="1"/>
</dbReference>
<dbReference type="PANTHER" id="PTHR30213:SF0">
    <property type="entry name" value="UPF0761 MEMBRANE PROTEIN YIHY"/>
    <property type="match status" value="1"/>
</dbReference>
<evidence type="ECO:0000256" key="7">
    <source>
        <dbReference type="HAMAP-Rule" id="MF_00672"/>
    </source>
</evidence>
<feature type="transmembrane region" description="Helical" evidence="7">
    <location>
        <begin position="247"/>
        <end position="273"/>
    </location>
</feature>
<feature type="transmembrane region" description="Helical" evidence="7">
    <location>
        <begin position="143"/>
        <end position="167"/>
    </location>
</feature>
<dbReference type="PIRSF" id="PIRSF035875">
    <property type="entry name" value="RNase_BN"/>
    <property type="match status" value="1"/>
</dbReference>
<protein>
    <recommendedName>
        <fullName evidence="7">UPF0761 membrane protein GCM10011369_30630</fullName>
    </recommendedName>
</protein>
<comment type="caution">
    <text evidence="7">Lacks conserved residue(s) required for the propagation of feature annotation.</text>
</comment>
<comment type="similarity">
    <text evidence="7">Belongs to the UPF0761 family.</text>
</comment>
<name>A0A8J2U902_9GAMM</name>
<dbReference type="EMBL" id="BMDX01000020">
    <property type="protein sequence ID" value="GGA86436.1"/>
    <property type="molecule type" value="Genomic_DNA"/>
</dbReference>
<evidence type="ECO:0000313" key="9">
    <source>
        <dbReference type="Proteomes" id="UP000619743"/>
    </source>
</evidence>
<evidence type="ECO:0000256" key="1">
    <source>
        <dbReference type="ARBA" id="ARBA00004651"/>
    </source>
</evidence>
<dbReference type="InterPro" id="IPR017039">
    <property type="entry name" value="Virul_fac_BrkB"/>
</dbReference>
<evidence type="ECO:0000313" key="8">
    <source>
        <dbReference type="EMBL" id="GGA86436.1"/>
    </source>
</evidence>
<reference evidence="9" key="1">
    <citation type="journal article" date="2019" name="Int. J. Syst. Evol. Microbiol.">
        <title>The Global Catalogue of Microorganisms (GCM) 10K type strain sequencing project: providing services to taxonomists for standard genome sequencing and annotation.</title>
        <authorList>
            <consortium name="The Broad Institute Genomics Platform"/>
            <consortium name="The Broad Institute Genome Sequencing Center for Infectious Disease"/>
            <person name="Wu L."/>
            <person name="Ma J."/>
        </authorList>
    </citation>
    <scope>NUCLEOTIDE SEQUENCE [LARGE SCALE GENOMIC DNA]</scope>
    <source>
        <strain evidence="9">CGMCC 1.10130</strain>
    </source>
</reference>
<dbReference type="OrthoDB" id="9808671at2"/>
<dbReference type="NCBIfam" id="NF002457">
    <property type="entry name" value="PRK01637.1"/>
    <property type="match status" value="1"/>
</dbReference>
<keyword evidence="9" id="KW-1185">Reference proteome</keyword>
<keyword evidence="5 7" id="KW-1133">Transmembrane helix</keyword>
<organism evidence="8 9">
    <name type="scientific">Neiella marina</name>
    <dbReference type="NCBI Taxonomy" id="508461"/>
    <lineage>
        <taxon>Bacteria</taxon>
        <taxon>Pseudomonadati</taxon>
        <taxon>Pseudomonadota</taxon>
        <taxon>Gammaproteobacteria</taxon>
        <taxon>Alteromonadales</taxon>
        <taxon>Echinimonadaceae</taxon>
        <taxon>Neiella</taxon>
    </lineage>
</organism>
<sequence>MSAFKQIDQRKIFQHFVHVGQRTLDVLKHFFQRCSADQVSITAGHLAYVTLLSLVPMIAVSFAMFSAFPVFEELRGEIEAFVYENFVPTASEVVSQYMNDFVNNASKATSIGILALVFVAFMLMSAIDTALNRIWRVKQKRRLVMSLSIYWMVLTLGPILASVSLAATSYLVSLNVMEDVSWLKTQMLKVLPFVLSTLIFMLLYLLVPNKDVKWKHGLYGALLTAFLFEVGKRGFALYIAHFASYQAIYGALAAVPIIFVWVYVSWYIVLLGAEFTATLGERAEQEEVTE</sequence>
<evidence type="ECO:0000256" key="5">
    <source>
        <dbReference type="ARBA" id="ARBA00022989"/>
    </source>
</evidence>
<dbReference type="InterPro" id="IPR023679">
    <property type="entry name" value="UPF0761_bac"/>
</dbReference>
<comment type="subcellular location">
    <subcellularLocation>
        <location evidence="1 7">Cell membrane</location>
        <topology evidence="1 7">Multi-pass membrane protein</topology>
    </subcellularLocation>
</comment>
<comment type="caution">
    <text evidence="8">The sequence shown here is derived from an EMBL/GenBank/DDBJ whole genome shotgun (WGS) entry which is preliminary data.</text>
</comment>
<feature type="transmembrane region" description="Helical" evidence="7">
    <location>
        <begin position="187"/>
        <end position="207"/>
    </location>
</feature>
<dbReference type="PANTHER" id="PTHR30213">
    <property type="entry name" value="INNER MEMBRANE PROTEIN YHJD"/>
    <property type="match status" value="1"/>
</dbReference>
<gene>
    <name evidence="8" type="ORF">GCM10011369_30630</name>
</gene>
<proteinExistence type="inferred from homology"/>
<feature type="transmembrane region" description="Helical" evidence="7">
    <location>
        <begin position="108"/>
        <end position="131"/>
    </location>
</feature>
<evidence type="ECO:0000256" key="6">
    <source>
        <dbReference type="ARBA" id="ARBA00023136"/>
    </source>
</evidence>
<dbReference type="RefSeq" id="WP_087507044.1">
    <property type="nucleotide sequence ID" value="NZ_BMDX01000020.1"/>
</dbReference>
<dbReference type="HAMAP" id="MF_00672">
    <property type="entry name" value="UPF0761"/>
    <property type="match status" value="1"/>
</dbReference>
<accession>A0A8J2U902</accession>